<dbReference type="InterPro" id="IPR004151">
    <property type="entry name" value="7TM_GPCR_serpentine_rcpt_Sre"/>
</dbReference>
<dbReference type="Pfam" id="PF03125">
    <property type="entry name" value="Sre"/>
    <property type="match status" value="1"/>
</dbReference>
<keyword evidence="2" id="KW-0472">Membrane</keyword>
<dbReference type="GO" id="GO:0007606">
    <property type="term" value="P:sensory perception of chemical stimulus"/>
    <property type="evidence" value="ECO:0007669"/>
    <property type="project" value="InterPro"/>
</dbReference>
<dbReference type="InterPro" id="IPR052854">
    <property type="entry name" value="Serpentine_rcpt_epsilon"/>
</dbReference>
<dbReference type="WBParaSite" id="Pan_g10069.t1">
    <property type="protein sequence ID" value="Pan_g10069.t1"/>
    <property type="gene ID" value="Pan_g10069"/>
</dbReference>
<dbReference type="Proteomes" id="UP000492821">
    <property type="component" value="Unassembled WGS sequence"/>
</dbReference>
<evidence type="ECO:0000256" key="2">
    <source>
        <dbReference type="SAM" id="Phobius"/>
    </source>
</evidence>
<name>A0A7E4UM02_PANRE</name>
<keyword evidence="3" id="KW-1185">Reference proteome</keyword>
<accession>A0A7E4UM02</accession>
<keyword evidence="2" id="KW-1133">Transmembrane helix</keyword>
<proteinExistence type="inferred from homology"/>
<keyword evidence="2" id="KW-0812">Transmembrane</keyword>
<evidence type="ECO:0000313" key="4">
    <source>
        <dbReference type="WBParaSite" id="Pan_g10069.t1"/>
    </source>
</evidence>
<sequence>MPKIVELVEHAISLASFGLTLERLIATFLSSTYEKRCANACIGCFVAIGELCLCGVFSFFYHMGIWGFMTHLSIVTFLDALNVVGLLLLIKQNKSLRKINTLSDIVLSQRYQITENLKTLFELQPMLLSQSLFLVLGTSSGFICSSLHTSRFYVDWSFYVLMNLSVSVLFTAAYIQRKMKAANWKRKVNDQTGVVNAFGQVMEAQQTHNEYFNNLKDQWN</sequence>
<dbReference type="PANTHER" id="PTHR47518:SF6">
    <property type="entry name" value="SERPENTINE RECEPTOR, CLASS E (EPSILON)"/>
    <property type="match status" value="1"/>
</dbReference>
<feature type="transmembrane region" description="Helical" evidence="2">
    <location>
        <begin position="68"/>
        <end position="90"/>
    </location>
</feature>
<reference evidence="3" key="1">
    <citation type="journal article" date="2013" name="Genetics">
        <title>The draft genome and transcriptome of Panagrellus redivivus are shaped by the harsh demands of a free-living lifestyle.</title>
        <authorList>
            <person name="Srinivasan J."/>
            <person name="Dillman A.R."/>
            <person name="Macchietto M.G."/>
            <person name="Heikkinen L."/>
            <person name="Lakso M."/>
            <person name="Fracchia K.M."/>
            <person name="Antoshechkin I."/>
            <person name="Mortazavi A."/>
            <person name="Wong G."/>
            <person name="Sternberg P.W."/>
        </authorList>
    </citation>
    <scope>NUCLEOTIDE SEQUENCE [LARGE SCALE GENOMIC DNA]</scope>
    <source>
        <strain evidence="3">MT8872</strain>
    </source>
</reference>
<dbReference type="GO" id="GO:0016020">
    <property type="term" value="C:membrane"/>
    <property type="evidence" value="ECO:0007669"/>
    <property type="project" value="InterPro"/>
</dbReference>
<evidence type="ECO:0000313" key="3">
    <source>
        <dbReference type="Proteomes" id="UP000492821"/>
    </source>
</evidence>
<reference evidence="4" key="2">
    <citation type="submission" date="2020-10" db="UniProtKB">
        <authorList>
            <consortium name="WormBaseParasite"/>
        </authorList>
    </citation>
    <scope>IDENTIFICATION</scope>
</reference>
<feature type="transmembrane region" description="Helical" evidence="2">
    <location>
        <begin position="156"/>
        <end position="175"/>
    </location>
</feature>
<comment type="similarity">
    <text evidence="1">Belongs to the nematode receptor-like protein sre family.</text>
</comment>
<dbReference type="PANTHER" id="PTHR47518">
    <property type="entry name" value="SERPENTINE RECEPTOR CLASS EPSILON-13-RELATED"/>
    <property type="match status" value="1"/>
</dbReference>
<dbReference type="AlphaFoldDB" id="A0A7E4UM02"/>
<protein>
    <submittedName>
        <fullName evidence="4">7TM GPCR serpentine receptor class x (Srx) domain-containing protein</fullName>
    </submittedName>
</protein>
<feature type="transmembrane region" description="Helical" evidence="2">
    <location>
        <begin position="132"/>
        <end position="150"/>
    </location>
</feature>
<organism evidence="3 4">
    <name type="scientific">Panagrellus redivivus</name>
    <name type="common">Microworm</name>
    <dbReference type="NCBI Taxonomy" id="6233"/>
    <lineage>
        <taxon>Eukaryota</taxon>
        <taxon>Metazoa</taxon>
        <taxon>Ecdysozoa</taxon>
        <taxon>Nematoda</taxon>
        <taxon>Chromadorea</taxon>
        <taxon>Rhabditida</taxon>
        <taxon>Tylenchina</taxon>
        <taxon>Panagrolaimomorpha</taxon>
        <taxon>Panagrolaimoidea</taxon>
        <taxon>Panagrolaimidae</taxon>
        <taxon>Panagrellus</taxon>
    </lineage>
</organism>
<feature type="transmembrane region" description="Helical" evidence="2">
    <location>
        <begin position="40"/>
        <end position="62"/>
    </location>
</feature>
<evidence type="ECO:0000256" key="1">
    <source>
        <dbReference type="ARBA" id="ARBA00006803"/>
    </source>
</evidence>